<dbReference type="SUPFAM" id="SSF53335">
    <property type="entry name" value="S-adenosyl-L-methionine-dependent methyltransferases"/>
    <property type="match status" value="1"/>
</dbReference>
<dbReference type="GO" id="GO:0032259">
    <property type="term" value="P:methylation"/>
    <property type="evidence" value="ECO:0007669"/>
    <property type="project" value="UniProtKB-KW"/>
</dbReference>
<dbReference type="PANTHER" id="PTHR43667:SF2">
    <property type="entry name" value="FATTY ACID C-METHYL TRANSFERASE"/>
    <property type="match status" value="1"/>
</dbReference>
<dbReference type="InterPro" id="IPR029063">
    <property type="entry name" value="SAM-dependent_MTases_sf"/>
</dbReference>
<keyword evidence="5" id="KW-0443">Lipid metabolism</keyword>
<evidence type="ECO:0000256" key="4">
    <source>
        <dbReference type="ARBA" id="ARBA00022691"/>
    </source>
</evidence>
<evidence type="ECO:0000256" key="1">
    <source>
        <dbReference type="ARBA" id="ARBA00010815"/>
    </source>
</evidence>
<dbReference type="GO" id="GO:0008610">
    <property type="term" value="P:lipid biosynthetic process"/>
    <property type="evidence" value="ECO:0007669"/>
    <property type="project" value="InterPro"/>
</dbReference>
<gene>
    <name evidence="7" type="ORF">THITH_04085</name>
</gene>
<dbReference type="EMBL" id="CP007029">
    <property type="protein sequence ID" value="AHE97576.1"/>
    <property type="molecule type" value="Genomic_DNA"/>
</dbReference>
<dbReference type="STRING" id="713585.THITH_04085"/>
<dbReference type="PANTHER" id="PTHR43667">
    <property type="entry name" value="CYCLOPROPANE-FATTY-ACYL-PHOSPHOLIPID SYNTHASE"/>
    <property type="match status" value="1"/>
</dbReference>
<dbReference type="InterPro" id="IPR003333">
    <property type="entry name" value="CMAS"/>
</dbReference>
<keyword evidence="8" id="KW-1185">Reference proteome</keyword>
<keyword evidence="4" id="KW-0949">S-adenosyl-L-methionine</keyword>
<dbReference type="PIRSF" id="PIRSF003085">
    <property type="entry name" value="CMAS"/>
    <property type="match status" value="1"/>
</dbReference>
<reference evidence="7 8" key="1">
    <citation type="submission" date="2013-12" db="EMBL/GenBank/DDBJ databases">
        <authorList>
            <consortium name="DOE Joint Genome Institute"/>
            <person name="Muyzer G."/>
            <person name="Huntemann M."/>
            <person name="Han J."/>
            <person name="Chen A."/>
            <person name="Kyrpides N."/>
            <person name="Mavromatis K."/>
            <person name="Markowitz V."/>
            <person name="Palaniappan K."/>
            <person name="Ivanova N."/>
            <person name="Schaumberg A."/>
            <person name="Pati A."/>
            <person name="Liolios K."/>
            <person name="Nordberg H.P."/>
            <person name="Cantor M.N."/>
            <person name="Hua S.X."/>
            <person name="Woyke T."/>
        </authorList>
    </citation>
    <scope>NUCLEOTIDE SEQUENCE [LARGE SCALE GENOMIC DNA]</scope>
    <source>
        <strain evidence="7 8">ARh 1</strain>
    </source>
</reference>
<dbReference type="KEGG" id="tti:THITH_04085"/>
<organism evidence="7 8">
    <name type="scientific">Thioalkalivibrio paradoxus ARh 1</name>
    <dbReference type="NCBI Taxonomy" id="713585"/>
    <lineage>
        <taxon>Bacteria</taxon>
        <taxon>Pseudomonadati</taxon>
        <taxon>Pseudomonadota</taxon>
        <taxon>Gammaproteobacteria</taxon>
        <taxon>Chromatiales</taxon>
        <taxon>Ectothiorhodospiraceae</taxon>
        <taxon>Thioalkalivibrio</taxon>
    </lineage>
</organism>
<dbReference type="Gene3D" id="3.40.50.150">
    <property type="entry name" value="Vaccinia Virus protein VP39"/>
    <property type="match status" value="1"/>
</dbReference>
<sequence length="408" mass="47103">MSHDPVPSTALATAGQRSPALPLRWLARALAGIDRGEILLIDTAGNRLSLRGHAPGVAATWRLRHPWRALFRVLNRGEIGFAEGYIAGDWDSPDLQSLLRFTMDNERALTDLAERPAWQRHLDRFRHRLRRNSRRGSRANIRFHYDLGNEFYRQWLDSTMSYSSALFSKGDEALETAQQRKYQRLLDRLDAEPGAHILEIGCGWGGFAEASARRGYRVTGITLSQEQLDYARERIARAGLSERVELRLQDYRELSGQYDHVVSIEMFEAVGEEWWATYFDRLRECLRPGGRAALQVITIDERAFARYRASADFIQLYVFPGGMLPPVRRFNALAGSAGLVQREQDFFGADYALTLHRWFEEVRRSSDVIRALGYDDRFLRMWRYYLAYCETGFRTGRVDLMQTILQRP</sequence>
<dbReference type="CDD" id="cd02440">
    <property type="entry name" value="AdoMet_MTases"/>
    <property type="match status" value="1"/>
</dbReference>
<evidence type="ECO:0000256" key="3">
    <source>
        <dbReference type="ARBA" id="ARBA00022679"/>
    </source>
</evidence>
<protein>
    <submittedName>
        <fullName evidence="7">Cyclopropane-fatty-acyl-phospholipid synthase</fullName>
    </submittedName>
</protein>
<keyword evidence="2" id="KW-0489">Methyltransferase</keyword>
<evidence type="ECO:0000256" key="2">
    <source>
        <dbReference type="ARBA" id="ARBA00022603"/>
    </source>
</evidence>
<dbReference type="Pfam" id="PF02353">
    <property type="entry name" value="CMAS"/>
    <property type="match status" value="1"/>
</dbReference>
<evidence type="ECO:0000313" key="7">
    <source>
        <dbReference type="EMBL" id="AHE97576.1"/>
    </source>
</evidence>
<dbReference type="GO" id="GO:0008168">
    <property type="term" value="F:methyltransferase activity"/>
    <property type="evidence" value="ECO:0007669"/>
    <property type="project" value="UniProtKB-KW"/>
</dbReference>
<evidence type="ECO:0000256" key="5">
    <source>
        <dbReference type="ARBA" id="ARBA00023098"/>
    </source>
</evidence>
<evidence type="ECO:0000256" key="6">
    <source>
        <dbReference type="PIRSR" id="PIRSR003085-1"/>
    </source>
</evidence>
<feature type="active site" evidence="6">
    <location>
        <position position="389"/>
    </location>
</feature>
<dbReference type="HOGENOM" id="CLU_026434_0_2_6"/>
<proteinExistence type="inferred from homology"/>
<accession>W0DGS0</accession>
<dbReference type="Proteomes" id="UP000005289">
    <property type="component" value="Chromosome"/>
</dbReference>
<name>W0DGS0_9GAMM</name>
<dbReference type="OrthoDB" id="9782855at2"/>
<keyword evidence="3" id="KW-0808">Transferase</keyword>
<comment type="similarity">
    <text evidence="1">Belongs to the CFA/CMAS family.</text>
</comment>
<dbReference type="RefSeq" id="WP_006745789.1">
    <property type="nucleotide sequence ID" value="NZ_CP007029.1"/>
</dbReference>
<dbReference type="InterPro" id="IPR050723">
    <property type="entry name" value="CFA/CMAS"/>
</dbReference>
<evidence type="ECO:0000313" key="8">
    <source>
        <dbReference type="Proteomes" id="UP000005289"/>
    </source>
</evidence>
<dbReference type="AlphaFoldDB" id="W0DGS0"/>